<name>A0AAV2NX71_9HYME</name>
<dbReference type="EMBL" id="OZ034829">
    <property type="protein sequence ID" value="CAL1685134.1"/>
    <property type="molecule type" value="Genomic_DNA"/>
</dbReference>
<accession>A0AAV2NX71</accession>
<reference evidence="1" key="1">
    <citation type="submission" date="2024-04" db="EMBL/GenBank/DDBJ databases">
        <authorList>
            <consortium name="Molecular Ecology Group"/>
        </authorList>
    </citation>
    <scope>NUCLEOTIDE SEQUENCE</scope>
</reference>
<gene>
    <name evidence="1" type="ORF">LPLAT_LOCUS10694</name>
</gene>
<evidence type="ECO:0008006" key="3">
    <source>
        <dbReference type="Google" id="ProtNLM"/>
    </source>
</evidence>
<dbReference type="PANTHER" id="PTHR46579:SF1">
    <property type="entry name" value="F5_8 TYPE C DOMAIN-CONTAINING PROTEIN"/>
    <property type="match status" value="1"/>
</dbReference>
<proteinExistence type="predicted"/>
<sequence length="817" mass="94245">MQNKQTAGTLADLIQSSQSDELNTTAIDVSSSNENENIGSLNEIVQDDNYCKESDTDVNCNDEIDNDGFVSEDDFDLFESPDINYDINDDAIMFEAAGLSISQVFIMIQALCLRYHHSDESRHALLNLVKILAGPKFSHINITKYTMSKRYNPPANKILYVFYCTQCYNLLLNPLSKDHIGHNKSATCGQCEERYQISTNSSNYFLSINVKYQIRALLEDKNIREIVMNNLANVNTRSQETNNISDVYDSHLYKDIAQNKKCIVLTFNFNTDGFSVFKSSKNSIWPVLLIINEIPPKYRFQTLILAALWMSKCEPKANFMNLYLQIFIKQIEKLMNNGITILNSNNENITFVLRPLCASVDSVARPIMQNRYQFNGYFGCSWCYANGVHVHGSMRYPFTENDSQRNHVKYLKDIQEVKRMQRPVYGVKGPSILTELKYFDCVWGFPVDYMHGIMLGVVRQMWAEWNSPSSPFYLSRKQRDNVDKRLLNIKPPKEIHRLPRSFKEGKLKASEWRSWTLFYSVPCLTGILDDNALASFILLVRSINVLLSQNILEEDLKQCEIDLTRFVGETEILYGKSFMTFNIHSLLHVVHSVRMSGPLWATSAFPYENGIFHLKQNVHGPNGLLFQIATKTLQRSTFQNRIINNNKAETCELYCKGLFNPRQLVMQHNITECGAVLIEEKLGFEELKNFVKKTLISENNQDTVQIFARCIYKNMILHSTLYERPKKTNDTVIQLQSSAIVQISSFIHFKNKCYLTVTEYEVEPILNITHIMRVRNNRNTQQIVKIVPLDTIKCKVVYIDVKDNIYVCTLPNVFEIQ</sequence>
<dbReference type="InterPro" id="IPR004242">
    <property type="entry name" value="Transposase_21"/>
</dbReference>
<protein>
    <recommendedName>
        <fullName evidence="3">Transposase domain-containing protein</fullName>
    </recommendedName>
</protein>
<dbReference type="PANTHER" id="PTHR46579">
    <property type="entry name" value="F5/8 TYPE C DOMAIN-CONTAINING PROTEIN-RELATED"/>
    <property type="match status" value="1"/>
</dbReference>
<evidence type="ECO:0000313" key="1">
    <source>
        <dbReference type="EMBL" id="CAL1685134.1"/>
    </source>
</evidence>
<keyword evidence="2" id="KW-1185">Reference proteome</keyword>
<dbReference type="Pfam" id="PF02992">
    <property type="entry name" value="Transposase_21"/>
    <property type="match status" value="1"/>
</dbReference>
<evidence type="ECO:0000313" key="2">
    <source>
        <dbReference type="Proteomes" id="UP001497644"/>
    </source>
</evidence>
<dbReference type="Proteomes" id="UP001497644">
    <property type="component" value="Chromosome 6"/>
</dbReference>
<organism evidence="1 2">
    <name type="scientific">Lasius platythorax</name>
    <dbReference type="NCBI Taxonomy" id="488582"/>
    <lineage>
        <taxon>Eukaryota</taxon>
        <taxon>Metazoa</taxon>
        <taxon>Ecdysozoa</taxon>
        <taxon>Arthropoda</taxon>
        <taxon>Hexapoda</taxon>
        <taxon>Insecta</taxon>
        <taxon>Pterygota</taxon>
        <taxon>Neoptera</taxon>
        <taxon>Endopterygota</taxon>
        <taxon>Hymenoptera</taxon>
        <taxon>Apocrita</taxon>
        <taxon>Aculeata</taxon>
        <taxon>Formicoidea</taxon>
        <taxon>Formicidae</taxon>
        <taxon>Formicinae</taxon>
        <taxon>Lasius</taxon>
        <taxon>Lasius</taxon>
    </lineage>
</organism>
<dbReference type="AlphaFoldDB" id="A0AAV2NX71"/>